<sequence>KHAGLAFMELVNEGRLLTHASKDHVVKVASEANFILNRMRADDIRKVSEFEQLSAQTAVERKGAEQLCEHFITTARQRHQA</sequence>
<evidence type="ECO:0000313" key="2">
    <source>
        <dbReference type="EMBL" id="CAF5226266.1"/>
    </source>
</evidence>
<feature type="non-terminal residue" evidence="2">
    <location>
        <position position="1"/>
    </location>
</feature>
<dbReference type="InterPro" id="IPR010508">
    <property type="entry name" value="NBEA-like_DUF1088"/>
</dbReference>
<comment type="caution">
    <text evidence="2">The sequence shown here is derived from an EMBL/GenBank/DDBJ whole genome shotgun (WGS) entry which is preliminary data.</text>
</comment>
<evidence type="ECO:0000259" key="1">
    <source>
        <dbReference type="Pfam" id="PF06469"/>
    </source>
</evidence>
<proteinExistence type="predicted"/>
<dbReference type="EMBL" id="CAJOBI010361188">
    <property type="protein sequence ID" value="CAF5226266.1"/>
    <property type="molecule type" value="Genomic_DNA"/>
</dbReference>
<organism evidence="2 3">
    <name type="scientific">Rotaria magnacalcarata</name>
    <dbReference type="NCBI Taxonomy" id="392030"/>
    <lineage>
        <taxon>Eukaryota</taxon>
        <taxon>Metazoa</taxon>
        <taxon>Spiralia</taxon>
        <taxon>Gnathifera</taxon>
        <taxon>Rotifera</taxon>
        <taxon>Eurotatoria</taxon>
        <taxon>Bdelloidea</taxon>
        <taxon>Philodinida</taxon>
        <taxon>Philodinidae</taxon>
        <taxon>Rotaria</taxon>
    </lineage>
</organism>
<feature type="non-terminal residue" evidence="2">
    <location>
        <position position="81"/>
    </location>
</feature>
<name>A0A8S3K5J3_9BILA</name>
<reference evidence="2" key="1">
    <citation type="submission" date="2021-02" db="EMBL/GenBank/DDBJ databases">
        <authorList>
            <person name="Nowell W R."/>
        </authorList>
    </citation>
    <scope>NUCLEOTIDE SEQUENCE</scope>
</reference>
<gene>
    <name evidence="2" type="ORF">SMN809_LOCUS84710</name>
</gene>
<dbReference type="Proteomes" id="UP000676336">
    <property type="component" value="Unassembled WGS sequence"/>
</dbReference>
<dbReference type="Pfam" id="PF06469">
    <property type="entry name" value="DUF1088"/>
    <property type="match status" value="1"/>
</dbReference>
<accession>A0A8S3K5J3</accession>
<dbReference type="AlphaFoldDB" id="A0A8S3K5J3"/>
<protein>
    <recommendedName>
        <fullName evidence="1">DUF1088 domain-containing protein</fullName>
    </recommendedName>
</protein>
<evidence type="ECO:0000313" key="3">
    <source>
        <dbReference type="Proteomes" id="UP000676336"/>
    </source>
</evidence>
<feature type="domain" description="DUF1088" evidence="1">
    <location>
        <begin position="13"/>
        <end position="79"/>
    </location>
</feature>